<dbReference type="Pfam" id="PF00440">
    <property type="entry name" value="TetR_N"/>
    <property type="match status" value="1"/>
</dbReference>
<dbReference type="AlphaFoldDB" id="V7I4M5"/>
<dbReference type="InterPro" id="IPR001647">
    <property type="entry name" value="HTH_TetR"/>
</dbReference>
<name>V7I4M5_9CLOT</name>
<sequence length="199" mass="22971">MSMQPNENNVANELILKAIEIFSIKGYAATNLTDITDALGISRGPVYYHFKDKNGLYKAAFERYDNEVRQSHADIVARDRHIINFIEDCIFDCAERNTRFGSNFFFGLDTIEELKDIKLKYDSLNQDIYQEKLDYVERAINKGEVRRSIDPKTVADLIYVVYLGLLTALQTRMLAGYTESEVRSLIRILLLGIERYCCD</sequence>
<evidence type="ECO:0000256" key="2">
    <source>
        <dbReference type="ARBA" id="ARBA00023125"/>
    </source>
</evidence>
<dbReference type="EMBL" id="AXUN02000146">
    <property type="protein sequence ID" value="ETA81185.1"/>
    <property type="molecule type" value="Genomic_DNA"/>
</dbReference>
<organism evidence="6 7">
    <name type="scientific">Youngiibacter fragilis 232.1</name>
    <dbReference type="NCBI Taxonomy" id="994573"/>
    <lineage>
        <taxon>Bacteria</taxon>
        <taxon>Bacillati</taxon>
        <taxon>Bacillota</taxon>
        <taxon>Clostridia</taxon>
        <taxon>Eubacteriales</taxon>
        <taxon>Clostridiaceae</taxon>
        <taxon>Youngiibacter</taxon>
    </lineage>
</organism>
<keyword evidence="3" id="KW-0804">Transcription</keyword>
<dbReference type="OrthoDB" id="1896527at2"/>
<dbReference type="SUPFAM" id="SSF48498">
    <property type="entry name" value="Tetracyclin repressor-like, C-terminal domain"/>
    <property type="match status" value="1"/>
</dbReference>
<dbReference type="Gene3D" id="1.10.357.10">
    <property type="entry name" value="Tetracycline Repressor, domain 2"/>
    <property type="match status" value="1"/>
</dbReference>
<proteinExistence type="predicted"/>
<dbReference type="PANTHER" id="PTHR47506:SF1">
    <property type="entry name" value="HTH-TYPE TRANSCRIPTIONAL REGULATOR YJDC"/>
    <property type="match status" value="1"/>
</dbReference>
<dbReference type="InterPro" id="IPR036271">
    <property type="entry name" value="Tet_transcr_reg_TetR-rel_C_sf"/>
</dbReference>
<evidence type="ECO:0000313" key="6">
    <source>
        <dbReference type="EMBL" id="ETA81185.1"/>
    </source>
</evidence>
<evidence type="ECO:0000313" key="7">
    <source>
        <dbReference type="Proteomes" id="UP000017747"/>
    </source>
</evidence>
<evidence type="ECO:0000256" key="4">
    <source>
        <dbReference type="PROSITE-ProRule" id="PRU00335"/>
    </source>
</evidence>
<dbReference type="RefSeq" id="WP_023384257.1">
    <property type="nucleotide sequence ID" value="NZ_AXUN02000146.1"/>
</dbReference>
<evidence type="ECO:0000256" key="1">
    <source>
        <dbReference type="ARBA" id="ARBA00023015"/>
    </source>
</evidence>
<protein>
    <recommendedName>
        <fullName evidence="5">HTH tetR-type domain-containing protein</fullName>
    </recommendedName>
</protein>
<accession>V7I4M5</accession>
<feature type="DNA-binding region" description="H-T-H motif" evidence="4">
    <location>
        <begin position="31"/>
        <end position="50"/>
    </location>
</feature>
<evidence type="ECO:0000259" key="5">
    <source>
        <dbReference type="PROSITE" id="PS50977"/>
    </source>
</evidence>
<comment type="caution">
    <text evidence="6">The sequence shown here is derived from an EMBL/GenBank/DDBJ whole genome shotgun (WGS) entry which is preliminary data.</text>
</comment>
<keyword evidence="2 4" id="KW-0238">DNA-binding</keyword>
<evidence type="ECO:0000256" key="3">
    <source>
        <dbReference type="ARBA" id="ARBA00023163"/>
    </source>
</evidence>
<dbReference type="SUPFAM" id="SSF46689">
    <property type="entry name" value="Homeodomain-like"/>
    <property type="match status" value="1"/>
</dbReference>
<dbReference type="PRINTS" id="PR00455">
    <property type="entry name" value="HTHTETR"/>
</dbReference>
<dbReference type="InterPro" id="IPR009057">
    <property type="entry name" value="Homeodomain-like_sf"/>
</dbReference>
<gene>
    <name evidence="6" type="ORF">T472_0207645</name>
</gene>
<reference evidence="6 7" key="1">
    <citation type="journal article" date="2014" name="Genome Announc.">
        <title>Genome Sequence of Youngiibacter fragilis, the Type Strain of the Genus Youngiibacter.</title>
        <authorList>
            <person name="Wawrik C.B."/>
            <person name="Callaghan A.V."/>
            <person name="Stamps B.W."/>
            <person name="Wawrik B."/>
        </authorList>
    </citation>
    <scope>NUCLEOTIDE SEQUENCE [LARGE SCALE GENOMIC DNA]</scope>
    <source>
        <strain evidence="6 7">232.1</strain>
    </source>
</reference>
<keyword evidence="1" id="KW-0805">Transcription regulation</keyword>
<feature type="domain" description="HTH tetR-type" evidence="5">
    <location>
        <begin position="8"/>
        <end position="68"/>
    </location>
</feature>
<dbReference type="PANTHER" id="PTHR47506">
    <property type="entry name" value="TRANSCRIPTIONAL REGULATORY PROTEIN"/>
    <property type="match status" value="1"/>
</dbReference>
<dbReference type="Proteomes" id="UP000017747">
    <property type="component" value="Unassembled WGS sequence"/>
</dbReference>
<dbReference type="GO" id="GO:0003677">
    <property type="term" value="F:DNA binding"/>
    <property type="evidence" value="ECO:0007669"/>
    <property type="project" value="UniProtKB-UniRule"/>
</dbReference>
<dbReference type="eggNOG" id="COG1309">
    <property type="taxonomic scope" value="Bacteria"/>
</dbReference>
<dbReference type="PROSITE" id="PS50977">
    <property type="entry name" value="HTH_TETR_2"/>
    <property type="match status" value="1"/>
</dbReference>
<keyword evidence="7" id="KW-1185">Reference proteome</keyword>